<feature type="region of interest" description="Disordered" evidence="7">
    <location>
        <begin position="386"/>
        <end position="418"/>
    </location>
</feature>
<dbReference type="OrthoDB" id="118550at2759"/>
<dbReference type="InterPro" id="IPR017884">
    <property type="entry name" value="SANT_dom"/>
</dbReference>
<dbReference type="AlphaFoldDB" id="A0A6D2K440"/>
<feature type="domain" description="SANT" evidence="10">
    <location>
        <begin position="221"/>
        <end position="272"/>
    </location>
</feature>
<evidence type="ECO:0000256" key="7">
    <source>
        <dbReference type="SAM" id="MobiDB-lite"/>
    </source>
</evidence>
<organism evidence="11 12">
    <name type="scientific">Microthlaspi erraticum</name>
    <dbReference type="NCBI Taxonomy" id="1685480"/>
    <lineage>
        <taxon>Eukaryota</taxon>
        <taxon>Viridiplantae</taxon>
        <taxon>Streptophyta</taxon>
        <taxon>Embryophyta</taxon>
        <taxon>Tracheophyta</taxon>
        <taxon>Spermatophyta</taxon>
        <taxon>Magnoliopsida</taxon>
        <taxon>eudicotyledons</taxon>
        <taxon>Gunneridae</taxon>
        <taxon>Pentapetalae</taxon>
        <taxon>rosids</taxon>
        <taxon>malvids</taxon>
        <taxon>Brassicales</taxon>
        <taxon>Brassicaceae</taxon>
        <taxon>Coluteocarpeae</taxon>
        <taxon>Microthlaspi</taxon>
    </lineage>
</organism>
<comment type="caution">
    <text evidence="11">The sequence shown here is derived from an EMBL/GenBank/DDBJ whole genome shotgun (WGS) entry which is preliminary data.</text>
</comment>
<sequence>MEGTTDPSSKEAEVELYTIPAQSSWFLWDDIHEIERREFEEFFSESSITRTPKVYKEYRDFIINMYREDTSRRLTFTSIRKFLVGDVNLLQKVFLFLENWGLINFGSKSDHESEGKHHAKFEQGTPLGIRVTATPNSMRPITVPTLVDEITETAVKLPPLTSYSDVFSKPDELVCGHCAQPCASAFYEHNKSVFKLCEKCFKNGDYGENNSSDDFKLIGDSAAAVWTEEETLLLLESVLKHGDDWELIAQSVSTKTRLDCISKLIELPFGEFLMGSASGRLSSSVPTEDENGGHHSSPSHPVEQMEIDGQSHKETEAREEKEDHADDDEPPAKRKRGSLISDGDSSLMKQVAAMASKAGPSISTAAAKAAIAALCEEASCPKEIFENGDYTNSAADRADGGRDAEEQQEDKEDGTEELPVALRIRASVGTALGAAAAHAKMLADQEEREMEHLAASVIEQQLKKLKSKLKFLDHLEMIMDEEEKWMEGVKETTLQERISVLQCAFRGGITKRWDHTYVK</sequence>
<keyword evidence="12" id="KW-1185">Reference proteome</keyword>
<dbReference type="InterPro" id="IPR009057">
    <property type="entry name" value="Homeodomain-like_sf"/>
</dbReference>
<dbReference type="PANTHER" id="PTHR12802">
    <property type="entry name" value="SWI/SNF COMPLEX-RELATED"/>
    <property type="match status" value="1"/>
</dbReference>
<evidence type="ECO:0000256" key="2">
    <source>
        <dbReference type="ARBA" id="ARBA00022853"/>
    </source>
</evidence>
<dbReference type="Pfam" id="PF16495">
    <property type="entry name" value="SWIRM-assoc_1"/>
    <property type="match status" value="1"/>
</dbReference>
<dbReference type="EMBL" id="CACVBM020001296">
    <property type="protein sequence ID" value="CAA7044233.1"/>
    <property type="molecule type" value="Genomic_DNA"/>
</dbReference>
<keyword evidence="2" id="KW-0156">Chromatin regulator</keyword>
<feature type="region of interest" description="Disordered" evidence="7">
    <location>
        <begin position="280"/>
        <end position="343"/>
    </location>
</feature>
<evidence type="ECO:0000259" key="10">
    <source>
        <dbReference type="PROSITE" id="PS51293"/>
    </source>
</evidence>
<gene>
    <name evidence="11" type="ORF">MERR_LOCUS31468</name>
</gene>
<dbReference type="GO" id="GO:0005634">
    <property type="term" value="C:nucleus"/>
    <property type="evidence" value="ECO:0007669"/>
    <property type="project" value="UniProtKB-ARBA"/>
</dbReference>
<keyword evidence="4" id="KW-0238">DNA-binding</keyword>
<dbReference type="Gene3D" id="1.10.10.60">
    <property type="entry name" value="Homeodomain-like"/>
    <property type="match status" value="1"/>
</dbReference>
<evidence type="ECO:0000256" key="4">
    <source>
        <dbReference type="ARBA" id="ARBA00023125"/>
    </source>
</evidence>
<dbReference type="FunFam" id="1.10.10.10:FF:000020">
    <property type="entry name" value="SWI/SNF complex subunit SMARCC2 isoform c"/>
    <property type="match status" value="1"/>
</dbReference>
<name>A0A6D2K440_9BRAS</name>
<dbReference type="InterPro" id="IPR007526">
    <property type="entry name" value="SWIRM"/>
</dbReference>
<feature type="compositionally biased region" description="Acidic residues" evidence="7">
    <location>
        <begin position="406"/>
        <end position="416"/>
    </location>
</feature>
<evidence type="ECO:0000256" key="3">
    <source>
        <dbReference type="ARBA" id="ARBA00023015"/>
    </source>
</evidence>
<dbReference type="Pfam" id="PF04433">
    <property type="entry name" value="SWIRM"/>
    <property type="match status" value="1"/>
</dbReference>
<dbReference type="PROSITE" id="PS50090">
    <property type="entry name" value="MYB_LIKE"/>
    <property type="match status" value="1"/>
</dbReference>
<evidence type="ECO:0000256" key="6">
    <source>
        <dbReference type="ARBA" id="ARBA00023242"/>
    </source>
</evidence>
<protein>
    <recommendedName>
        <fullName evidence="13">SWI/SNF complex subunit SWI3A</fullName>
    </recommendedName>
</protein>
<evidence type="ECO:0000256" key="5">
    <source>
        <dbReference type="ARBA" id="ARBA00023163"/>
    </source>
</evidence>
<keyword evidence="5" id="KW-0804">Transcription</keyword>
<dbReference type="SMART" id="SM00717">
    <property type="entry name" value="SANT"/>
    <property type="match status" value="1"/>
</dbReference>
<feature type="domain" description="Myb-like" evidence="8">
    <location>
        <begin position="226"/>
        <end position="260"/>
    </location>
</feature>
<dbReference type="GO" id="GO:0003677">
    <property type="term" value="F:DNA binding"/>
    <property type="evidence" value="ECO:0007669"/>
    <property type="project" value="UniProtKB-KW"/>
</dbReference>
<keyword evidence="3" id="KW-0805">Transcription regulation</keyword>
<dbReference type="SUPFAM" id="SSF46689">
    <property type="entry name" value="Homeodomain-like"/>
    <property type="match status" value="2"/>
</dbReference>
<dbReference type="Proteomes" id="UP000467841">
    <property type="component" value="Unassembled WGS sequence"/>
</dbReference>
<evidence type="ECO:0000313" key="11">
    <source>
        <dbReference type="EMBL" id="CAA7044233.1"/>
    </source>
</evidence>
<reference evidence="11" key="1">
    <citation type="submission" date="2020-01" db="EMBL/GenBank/DDBJ databases">
        <authorList>
            <person name="Mishra B."/>
        </authorList>
    </citation>
    <scope>NUCLEOTIDE SEQUENCE [LARGE SCALE GENOMIC DNA]</scope>
</reference>
<evidence type="ECO:0008006" key="13">
    <source>
        <dbReference type="Google" id="ProtNLM"/>
    </source>
</evidence>
<feature type="compositionally biased region" description="Basic and acidic residues" evidence="7">
    <location>
        <begin position="396"/>
        <end position="405"/>
    </location>
</feature>
<accession>A0A6D2K440</accession>
<dbReference type="Pfam" id="PF00249">
    <property type="entry name" value="Myb_DNA-binding"/>
    <property type="match status" value="1"/>
</dbReference>
<dbReference type="PROSITE" id="PS50934">
    <property type="entry name" value="SWIRM"/>
    <property type="match status" value="1"/>
</dbReference>
<dbReference type="InterPro" id="IPR032451">
    <property type="entry name" value="SMARCC_C"/>
</dbReference>
<proteinExistence type="predicted"/>
<feature type="domain" description="SWIRM" evidence="9">
    <location>
        <begin position="17"/>
        <end position="114"/>
    </location>
</feature>
<dbReference type="GO" id="GO:0006325">
    <property type="term" value="P:chromatin organization"/>
    <property type="evidence" value="ECO:0007669"/>
    <property type="project" value="UniProtKB-KW"/>
</dbReference>
<evidence type="ECO:0000313" key="12">
    <source>
        <dbReference type="Proteomes" id="UP000467841"/>
    </source>
</evidence>
<dbReference type="InterPro" id="IPR036388">
    <property type="entry name" value="WH-like_DNA-bd_sf"/>
</dbReference>
<dbReference type="InterPro" id="IPR001005">
    <property type="entry name" value="SANT/Myb"/>
</dbReference>
<evidence type="ECO:0000259" key="8">
    <source>
        <dbReference type="PROSITE" id="PS50090"/>
    </source>
</evidence>
<evidence type="ECO:0000256" key="1">
    <source>
        <dbReference type="ARBA" id="ARBA00022473"/>
    </source>
</evidence>
<feature type="compositionally biased region" description="Basic and acidic residues" evidence="7">
    <location>
        <begin position="309"/>
        <end position="324"/>
    </location>
</feature>
<keyword evidence="1" id="KW-0217">Developmental protein</keyword>
<dbReference type="PANTHER" id="PTHR12802:SF140">
    <property type="entry name" value="SWI_SNF COMPLEX SUBUNIT SWI3A"/>
    <property type="match status" value="1"/>
</dbReference>
<dbReference type="Gene3D" id="1.10.10.10">
    <property type="entry name" value="Winged helix-like DNA-binding domain superfamily/Winged helix DNA-binding domain"/>
    <property type="match status" value="1"/>
</dbReference>
<keyword evidence="6" id="KW-0539">Nucleus</keyword>
<dbReference type="PROSITE" id="PS51293">
    <property type="entry name" value="SANT"/>
    <property type="match status" value="1"/>
</dbReference>
<evidence type="ECO:0000259" key="9">
    <source>
        <dbReference type="PROSITE" id="PS50934"/>
    </source>
</evidence>